<dbReference type="GO" id="GO:0016747">
    <property type="term" value="F:acyltransferase activity, transferring groups other than amino-acyl groups"/>
    <property type="evidence" value="ECO:0007669"/>
    <property type="project" value="InterPro"/>
</dbReference>
<dbReference type="Gene3D" id="3.40.630.30">
    <property type="match status" value="1"/>
</dbReference>
<dbReference type="InterPro" id="IPR000182">
    <property type="entry name" value="GNAT_dom"/>
</dbReference>
<name>A0A7H8N086_STRMI</name>
<dbReference type="InterPro" id="IPR016181">
    <property type="entry name" value="Acyl_CoA_acyltransferase"/>
</dbReference>
<protein>
    <submittedName>
        <fullName evidence="2">GNAT family N-acetyltransferase</fullName>
    </submittedName>
</protein>
<dbReference type="Proteomes" id="UP000509345">
    <property type="component" value="Plasmid unnamed1"/>
</dbReference>
<reference evidence="2 3" key="1">
    <citation type="submission" date="2020-06" db="EMBL/GenBank/DDBJ databases">
        <title>Genome mining for natural products.</title>
        <authorList>
            <person name="Zhang B."/>
            <person name="Shi J."/>
            <person name="Ge H."/>
        </authorList>
    </citation>
    <scope>NUCLEOTIDE SEQUENCE [LARGE SCALE GENOMIC DNA]</scope>
    <source>
        <strain evidence="2 3">NA06532</strain>
        <plasmid evidence="2 3">unnamed1</plasmid>
    </source>
</reference>
<evidence type="ECO:0000313" key="2">
    <source>
        <dbReference type="EMBL" id="QKW47884.1"/>
    </source>
</evidence>
<proteinExistence type="predicted"/>
<keyword evidence="2" id="KW-0808">Transferase</keyword>
<evidence type="ECO:0000313" key="3">
    <source>
        <dbReference type="Proteomes" id="UP000509345"/>
    </source>
</evidence>
<dbReference type="AlphaFoldDB" id="A0A7H8N086"/>
<sequence length="177" mass="20039">MTGTIELRRFGHGDLLVIRQTLLDVHADAYADQMHDEFVQRFPWFVDHWGSHPGFSCVIGYDGDEPVGFAYGAPSEPGREWWREHVSAPPADASTFSFSELMVRPRWRKTGVSEQLHEALLADRVEALAVLLVDPGHPRVVELYGNWGYRRVGSRQPFADSPNYSVMVRDLTGLSSR</sequence>
<organism evidence="2 3">
    <name type="scientific">Streptomyces microflavus</name>
    <name type="common">Streptomyces lipmanii</name>
    <dbReference type="NCBI Taxonomy" id="1919"/>
    <lineage>
        <taxon>Bacteria</taxon>
        <taxon>Bacillati</taxon>
        <taxon>Actinomycetota</taxon>
        <taxon>Actinomycetes</taxon>
        <taxon>Kitasatosporales</taxon>
        <taxon>Streptomycetaceae</taxon>
        <taxon>Streptomyces</taxon>
    </lineage>
</organism>
<accession>A0A7H8N086</accession>
<dbReference type="RefSeq" id="WP_176145757.1">
    <property type="nucleotide sequence ID" value="NZ_CP054927.1"/>
</dbReference>
<geneLocation type="plasmid" evidence="2 3">
    <name>unnamed1</name>
</geneLocation>
<dbReference type="EMBL" id="CP054927">
    <property type="protein sequence ID" value="QKW47884.1"/>
    <property type="molecule type" value="Genomic_DNA"/>
</dbReference>
<feature type="domain" description="N-acetyltransferase" evidence="1">
    <location>
        <begin position="5"/>
        <end position="172"/>
    </location>
</feature>
<evidence type="ECO:0000259" key="1">
    <source>
        <dbReference type="PROSITE" id="PS51186"/>
    </source>
</evidence>
<dbReference type="PROSITE" id="PS51186">
    <property type="entry name" value="GNAT"/>
    <property type="match status" value="1"/>
</dbReference>
<dbReference type="GeneID" id="87636627"/>
<dbReference type="Pfam" id="PF00583">
    <property type="entry name" value="Acetyltransf_1"/>
    <property type="match status" value="1"/>
</dbReference>
<keyword evidence="2" id="KW-0614">Plasmid</keyword>
<dbReference type="SUPFAM" id="SSF55729">
    <property type="entry name" value="Acyl-CoA N-acyltransferases (Nat)"/>
    <property type="match status" value="1"/>
</dbReference>
<gene>
    <name evidence="2" type="ORF">HUT09_35760</name>
</gene>